<evidence type="ECO:0000256" key="1">
    <source>
        <dbReference type="SAM" id="SignalP"/>
    </source>
</evidence>
<accession>A0A967B2H1</accession>
<comment type="caution">
    <text evidence="3">The sequence shown here is derived from an EMBL/GenBank/DDBJ whole genome shotgun (WGS) entry which is preliminary data.</text>
</comment>
<dbReference type="PROSITE" id="PS50983">
    <property type="entry name" value="FE_B12_PBP"/>
    <property type="match status" value="1"/>
</dbReference>
<name>A0A967B2H1_9PROT</name>
<reference evidence="3" key="1">
    <citation type="submission" date="2019-11" db="EMBL/GenBank/DDBJ databases">
        <title>Description of new Acetobacter species.</title>
        <authorList>
            <person name="Cleenwerck I."/>
            <person name="Sombolestani A.S."/>
        </authorList>
    </citation>
    <scope>NUCLEOTIDE SEQUENCE</scope>
    <source>
        <strain evidence="3">LMG 1626</strain>
    </source>
</reference>
<dbReference type="Proteomes" id="UP000597459">
    <property type="component" value="Unassembled WGS sequence"/>
</dbReference>
<evidence type="ECO:0000259" key="2">
    <source>
        <dbReference type="PROSITE" id="PS50983"/>
    </source>
</evidence>
<dbReference type="InterPro" id="IPR050902">
    <property type="entry name" value="ABC_Transporter_SBP"/>
</dbReference>
<organism evidence="3 4">
    <name type="scientific">Acetobacter estunensis</name>
    <dbReference type="NCBI Taxonomy" id="104097"/>
    <lineage>
        <taxon>Bacteria</taxon>
        <taxon>Pseudomonadati</taxon>
        <taxon>Pseudomonadota</taxon>
        <taxon>Alphaproteobacteria</taxon>
        <taxon>Acetobacterales</taxon>
        <taxon>Acetobacteraceae</taxon>
        <taxon>Acetobacter</taxon>
    </lineage>
</organism>
<sequence>MNRRSVLSEVLRLVLSVATVAVMAMPSAYAETEQRTVHDMTGAAVAVPVAPRRIADLWFAHNEVLAMLGAADRIVVTVDRPQQQPWLFYLVPELAKARHVSPGGIDPESLLADRVDLAFVSSGLTQASGLRQASLPVLDMTFQDVGGLLRSLTLTADALNDPIARERAARYRRELDEELARIEKIIGNVSEDRKPRVLHLTSIAPLQVDGAHTIVDQWIHSAGGRNAAASVSGVKRPVTAEQIAAWDPDIIIVQGGVALPGHDANGDVPTGWDSFRAVKSGHVFANPVGMFPWDRYGTEFLLQVRWAAGVLHPDLFASSDLKDAMKRFYHDYISRDLSDADLDRMLSGRGPV</sequence>
<feature type="domain" description="Fe/B12 periplasmic-binding" evidence="2">
    <location>
        <begin position="53"/>
        <end position="315"/>
    </location>
</feature>
<keyword evidence="4" id="KW-1185">Reference proteome</keyword>
<dbReference type="Gene3D" id="1.20.58.2180">
    <property type="match status" value="1"/>
</dbReference>
<gene>
    <name evidence="3" type="ORF">GOB87_00875</name>
</gene>
<feature type="signal peptide" evidence="1">
    <location>
        <begin position="1"/>
        <end position="30"/>
    </location>
</feature>
<protein>
    <submittedName>
        <fullName evidence="3">ABC transporter substrate-binding protein</fullName>
    </submittedName>
</protein>
<dbReference type="PANTHER" id="PTHR30535">
    <property type="entry name" value="VITAMIN B12-BINDING PROTEIN"/>
    <property type="match status" value="1"/>
</dbReference>
<evidence type="ECO:0000313" key="3">
    <source>
        <dbReference type="EMBL" id="NHO52520.1"/>
    </source>
</evidence>
<dbReference type="EMBL" id="WOTH01000001">
    <property type="protein sequence ID" value="NHO52520.1"/>
    <property type="molecule type" value="Genomic_DNA"/>
</dbReference>
<dbReference type="AlphaFoldDB" id="A0A967B2H1"/>
<dbReference type="SUPFAM" id="SSF53807">
    <property type="entry name" value="Helical backbone' metal receptor"/>
    <property type="match status" value="1"/>
</dbReference>
<dbReference type="RefSeq" id="WP_166312649.1">
    <property type="nucleotide sequence ID" value="NZ_WOTH01000001.1"/>
</dbReference>
<evidence type="ECO:0000313" key="4">
    <source>
        <dbReference type="Proteomes" id="UP000597459"/>
    </source>
</evidence>
<dbReference type="PANTHER" id="PTHR30535:SF34">
    <property type="entry name" value="MOLYBDATE-BINDING PROTEIN MOLA"/>
    <property type="match status" value="1"/>
</dbReference>
<proteinExistence type="predicted"/>
<dbReference type="Pfam" id="PF01497">
    <property type="entry name" value="Peripla_BP_2"/>
    <property type="match status" value="1"/>
</dbReference>
<feature type="chain" id="PRO_5037707157" evidence="1">
    <location>
        <begin position="31"/>
        <end position="352"/>
    </location>
</feature>
<dbReference type="Gene3D" id="3.40.50.1980">
    <property type="entry name" value="Nitrogenase molybdenum iron protein domain"/>
    <property type="match status" value="2"/>
</dbReference>
<dbReference type="InterPro" id="IPR002491">
    <property type="entry name" value="ABC_transptr_periplasmic_BD"/>
</dbReference>
<keyword evidence="1" id="KW-0732">Signal</keyword>